<dbReference type="Proteomes" id="UP000250079">
    <property type="component" value="Chromosome"/>
</dbReference>
<evidence type="ECO:0000313" key="4">
    <source>
        <dbReference type="Proteomes" id="UP000250079"/>
    </source>
</evidence>
<dbReference type="InterPro" id="IPR012349">
    <property type="entry name" value="Split_barrel_FMN-bd"/>
</dbReference>
<gene>
    <name evidence="3" type="primary">tftC</name>
    <name evidence="3" type="ORF">IMCC3135_08260</name>
</gene>
<keyword evidence="4" id="KW-1185">Reference proteome</keyword>
<evidence type="ECO:0000259" key="2">
    <source>
        <dbReference type="SMART" id="SM00903"/>
    </source>
</evidence>
<organism evidence="3 4">
    <name type="scientific">Granulosicoccus antarcticus IMCC3135</name>
    <dbReference type="NCBI Taxonomy" id="1192854"/>
    <lineage>
        <taxon>Bacteria</taxon>
        <taxon>Pseudomonadati</taxon>
        <taxon>Pseudomonadota</taxon>
        <taxon>Gammaproteobacteria</taxon>
        <taxon>Chromatiales</taxon>
        <taxon>Granulosicoccaceae</taxon>
        <taxon>Granulosicoccus</taxon>
    </lineage>
</organism>
<sequence length="179" mass="18879">MQLSATTLVVDKVDMPSITASAFTSALSQAANGVSVVTTAYEDMEAGLTVSSMCSVCADPALLLVCVNLDNPFCALAEQSGRFAVNILPSHCMELATVFAGLGDQPEQSRFDSGIWTTLSTGAPILTNALVALDCKVDSTLVKGSHRVFFGEVVDVRTTSGEPLLYTDRRFAVVEPVPL</sequence>
<accession>A0A2Z2NMK9</accession>
<reference evidence="3 4" key="1">
    <citation type="submission" date="2016-12" db="EMBL/GenBank/DDBJ databases">
        <authorList>
            <person name="Song W.-J."/>
            <person name="Kurnit D.M."/>
        </authorList>
    </citation>
    <scope>NUCLEOTIDE SEQUENCE [LARGE SCALE GENOMIC DNA]</scope>
    <source>
        <strain evidence="3 4">IMCC3135</strain>
    </source>
</reference>
<keyword evidence="1 3" id="KW-0560">Oxidoreductase</keyword>
<dbReference type="SUPFAM" id="SSF50475">
    <property type="entry name" value="FMN-binding split barrel"/>
    <property type="match status" value="1"/>
</dbReference>
<dbReference type="KEGG" id="gai:IMCC3135_08260"/>
<proteinExistence type="predicted"/>
<dbReference type="Gene3D" id="2.30.110.10">
    <property type="entry name" value="Electron Transport, Fmn-binding Protein, Chain A"/>
    <property type="match status" value="1"/>
</dbReference>
<feature type="domain" description="Flavin reductase like" evidence="2">
    <location>
        <begin position="27"/>
        <end position="173"/>
    </location>
</feature>
<dbReference type="InterPro" id="IPR050268">
    <property type="entry name" value="NADH-dep_flavin_reductase"/>
</dbReference>
<evidence type="ECO:0000313" key="3">
    <source>
        <dbReference type="EMBL" id="ASJ71755.1"/>
    </source>
</evidence>
<evidence type="ECO:0000256" key="1">
    <source>
        <dbReference type="ARBA" id="ARBA00023002"/>
    </source>
</evidence>
<dbReference type="SMART" id="SM00903">
    <property type="entry name" value="Flavin_Reduct"/>
    <property type="match status" value="1"/>
</dbReference>
<protein>
    <submittedName>
        <fullName evidence="3">NADH:FAD oxidoreductase</fullName>
        <ecNumber evidence="3">1.5.1.37</ecNumber>
    </submittedName>
</protein>
<dbReference type="Pfam" id="PF01613">
    <property type="entry name" value="Flavin_Reduct"/>
    <property type="match status" value="1"/>
</dbReference>
<dbReference type="GO" id="GO:0010181">
    <property type="term" value="F:FMN binding"/>
    <property type="evidence" value="ECO:0007669"/>
    <property type="project" value="InterPro"/>
</dbReference>
<dbReference type="InterPro" id="IPR002563">
    <property type="entry name" value="Flavin_Rdtase-like_dom"/>
</dbReference>
<dbReference type="PANTHER" id="PTHR30466">
    <property type="entry name" value="FLAVIN REDUCTASE"/>
    <property type="match status" value="1"/>
</dbReference>
<dbReference type="EMBL" id="CP018632">
    <property type="protein sequence ID" value="ASJ71755.1"/>
    <property type="molecule type" value="Genomic_DNA"/>
</dbReference>
<dbReference type="PANTHER" id="PTHR30466:SF1">
    <property type="entry name" value="FMN REDUCTASE (NADH) RUTF"/>
    <property type="match status" value="1"/>
</dbReference>
<name>A0A2Z2NMK9_9GAMM</name>
<dbReference type="AlphaFoldDB" id="A0A2Z2NMK9"/>
<dbReference type="GO" id="GO:0042602">
    <property type="term" value="F:riboflavin reductase (NADPH) activity"/>
    <property type="evidence" value="ECO:0007669"/>
    <property type="project" value="TreeGrafter"/>
</dbReference>
<dbReference type="EC" id="1.5.1.37" evidence="3"/>